<protein>
    <recommendedName>
        <fullName evidence="2">Putative Flp pilus-assembly TadG-like N-terminal domain-containing protein</fullName>
    </recommendedName>
</protein>
<dbReference type="InterPro" id="IPR028087">
    <property type="entry name" value="Tad_N"/>
</dbReference>
<keyword evidence="1" id="KW-0812">Transmembrane</keyword>
<evidence type="ECO:0000313" key="3">
    <source>
        <dbReference type="EMBL" id="GIE52505.1"/>
    </source>
</evidence>
<gene>
    <name evidence="3" type="ORF">Ani05nite_60390</name>
</gene>
<accession>A0A919MWR3</accession>
<dbReference type="AlphaFoldDB" id="A0A919MWR3"/>
<dbReference type="EMBL" id="BOMQ01000070">
    <property type="protein sequence ID" value="GIE52505.1"/>
    <property type="molecule type" value="Genomic_DNA"/>
</dbReference>
<feature type="domain" description="Putative Flp pilus-assembly TadG-like N-terminal" evidence="2">
    <location>
        <begin position="22"/>
        <end position="69"/>
    </location>
</feature>
<dbReference type="Proteomes" id="UP000647172">
    <property type="component" value="Unassembled WGS sequence"/>
</dbReference>
<keyword evidence="4" id="KW-1185">Reference proteome</keyword>
<evidence type="ECO:0000256" key="1">
    <source>
        <dbReference type="SAM" id="Phobius"/>
    </source>
</evidence>
<feature type="transmembrane region" description="Helical" evidence="1">
    <location>
        <begin position="24"/>
        <end position="43"/>
    </location>
</feature>
<keyword evidence="1" id="KW-0472">Membrane</keyword>
<name>A0A919MWR3_9ACTN</name>
<keyword evidence="1" id="KW-1133">Transmembrane helix</keyword>
<dbReference type="Pfam" id="PF13400">
    <property type="entry name" value="Tad"/>
    <property type="match status" value="1"/>
</dbReference>
<proteinExistence type="predicted"/>
<evidence type="ECO:0000259" key="2">
    <source>
        <dbReference type="Pfam" id="PF13400"/>
    </source>
</evidence>
<sequence length="152" mass="15344">MRNLIAVAVRWVQRRTGGSDSGQVTPFAVILTVALFAVAGLVLDGGLALSAKVQALDVAQAAARAGAQQLDLVRYRTTNVAVLDPGRAASAARAWLATAGVSGDASATTATVTVTVRRTSNTQLLQLVGVGQIHVSASATATAVQGVTAPNP</sequence>
<comment type="caution">
    <text evidence="3">The sequence shown here is derived from an EMBL/GenBank/DDBJ whole genome shotgun (WGS) entry which is preliminary data.</text>
</comment>
<evidence type="ECO:0000313" key="4">
    <source>
        <dbReference type="Proteomes" id="UP000647172"/>
    </source>
</evidence>
<reference evidence="3" key="1">
    <citation type="submission" date="2021-01" db="EMBL/GenBank/DDBJ databases">
        <title>Whole genome shotgun sequence of Actinoplanes nipponensis NBRC 14063.</title>
        <authorList>
            <person name="Komaki H."/>
            <person name="Tamura T."/>
        </authorList>
    </citation>
    <scope>NUCLEOTIDE SEQUENCE</scope>
    <source>
        <strain evidence="3">NBRC 14063</strain>
    </source>
</reference>
<organism evidence="3 4">
    <name type="scientific">Actinoplanes nipponensis</name>
    <dbReference type="NCBI Taxonomy" id="135950"/>
    <lineage>
        <taxon>Bacteria</taxon>
        <taxon>Bacillati</taxon>
        <taxon>Actinomycetota</taxon>
        <taxon>Actinomycetes</taxon>
        <taxon>Micromonosporales</taxon>
        <taxon>Micromonosporaceae</taxon>
        <taxon>Actinoplanes</taxon>
    </lineage>
</organism>